<dbReference type="InterPro" id="IPR008780">
    <property type="entry name" value="Plasmodium_Vir"/>
</dbReference>
<feature type="transmembrane region" description="Helical" evidence="1">
    <location>
        <begin position="344"/>
        <end position="368"/>
    </location>
</feature>
<accession>A0A565A3V4</accession>
<organism evidence="2">
    <name type="scientific">Plasmodium vivax</name>
    <name type="common">malaria parasite P. vivax</name>
    <dbReference type="NCBI Taxonomy" id="5855"/>
    <lineage>
        <taxon>Eukaryota</taxon>
        <taxon>Sar</taxon>
        <taxon>Alveolata</taxon>
        <taxon>Apicomplexa</taxon>
        <taxon>Aconoidasida</taxon>
        <taxon>Haemosporida</taxon>
        <taxon>Plasmodiidae</taxon>
        <taxon>Plasmodium</taxon>
        <taxon>Plasmodium (Plasmodium)</taxon>
    </lineage>
</organism>
<dbReference type="Pfam" id="PF05795">
    <property type="entry name" value="Plasmodium_Vir"/>
    <property type="match status" value="1"/>
</dbReference>
<dbReference type="EMBL" id="FLZR02000003">
    <property type="protein sequence ID" value="VUZ99475.1"/>
    <property type="molecule type" value="Genomic_DNA"/>
</dbReference>
<dbReference type="VEuPathDB" id="PlasmoDB:PVX_010105"/>
<dbReference type="OrthoDB" id="388879at2759"/>
<proteinExistence type="predicted"/>
<keyword evidence="1" id="KW-0472">Membrane</keyword>
<dbReference type="AlphaFoldDB" id="A0A565A3V4"/>
<dbReference type="VEuPathDB" id="PlasmoDB:PVPAM_020007100"/>
<evidence type="ECO:0000313" key="2">
    <source>
        <dbReference type="EMBL" id="VUZ99475.1"/>
    </source>
</evidence>
<reference evidence="2" key="1">
    <citation type="submission" date="2016-07" db="EMBL/GenBank/DDBJ databases">
        <authorList>
            <consortium name="Pathogen Informatics"/>
        </authorList>
    </citation>
    <scope>NUCLEOTIDE SEQUENCE</scope>
</reference>
<keyword evidence="1" id="KW-0812">Transmembrane</keyword>
<protein>
    <submittedName>
        <fullName evidence="2">VIR protein</fullName>
    </submittedName>
</protein>
<dbReference type="Proteomes" id="UP000220605">
    <property type="component" value="Unassembled WGS sequence"/>
</dbReference>
<name>A0A565A3V4_PLAVI</name>
<sequence length="421" mass="47562">MMKTDVTKLEKESKELGLNKAYDALFTSDGISKIDTECKVFESGEKKHDDAKKLCNKLLYILENIAKNPKTTDNVKRCSYLRYWFYDQIRGIHNDHSKKIGEISFIKELTDIRKNVYKNELKNMCEIPYDKDVNLDEWRKRKLSYIYFKSHDNIKNISISTKKTECDKHLAYVDSFTPLYKEYYEKHCRSGGFLWFSPVGTDYFRCISSYEPSKLLAELKLCKPPEPPKIRTSASSALVSGKAGGATPVSSAVTRGATSSGGTRDLASPVTTVRGAAVQGSVSILQPGKSLPPPTGGIPGQGSHVALPTTLQIRNDTGQGAMAAIPNTLESASDKMDSNFIRDIIMGVAVIGTIFFLFFYNMSSGLKFSSPIKKRKKKKLKHNYYEEYEKEFEKYGSEDMSLDSEEDRYYLNYQPEGDYDN</sequence>
<keyword evidence="1" id="KW-1133">Transmembrane helix</keyword>
<dbReference type="VEuPathDB" id="PlasmoDB:PVP01_0001900"/>
<dbReference type="VEuPathDB" id="PlasmoDB:PVW1_100005500"/>
<evidence type="ECO:0000256" key="1">
    <source>
        <dbReference type="SAM" id="Phobius"/>
    </source>
</evidence>
<gene>
    <name evidence="2" type="ORF">PVP01_0001900</name>
</gene>